<dbReference type="InParanoid" id="I7LUQ4"/>
<dbReference type="PDB" id="8BQS">
    <property type="method" value="EM"/>
    <property type="resolution" value="2.90 A"/>
    <property type="chains" value="A4=1-311"/>
</dbReference>
<protein>
    <submittedName>
        <fullName evidence="1">Uncharacterized protein</fullName>
    </submittedName>
</protein>
<dbReference type="EMDB" id="EMD-25882"/>
<dbReference type="STRING" id="312017.I7LUQ4"/>
<evidence type="ECO:0007829" key="3">
    <source>
        <dbReference type="PDB" id="7TGH"/>
    </source>
</evidence>
<dbReference type="PDB" id="7TGH">
    <property type="method" value="EM"/>
    <property type="resolution" value="2.60 A"/>
    <property type="chains" value="T3=1-311"/>
</dbReference>
<dbReference type="OrthoDB" id="10613815at2759"/>
<dbReference type="Proteomes" id="UP000009168">
    <property type="component" value="Unassembled WGS sequence"/>
</dbReference>
<proteinExistence type="evidence at protein level"/>
<dbReference type="EMDB" id="EMD-16184"/>
<dbReference type="AlphaFoldDB" id="I7LUQ4"/>
<dbReference type="EMDB" id="EMD-34403"/>
<dbReference type="eggNOG" id="ENOG502T1IB">
    <property type="taxonomic scope" value="Eukaryota"/>
</dbReference>
<evidence type="ECO:0007829" key="6">
    <source>
        <dbReference type="PDB" id="8GYM"/>
    </source>
</evidence>
<dbReference type="PDB" id="8GYM">
    <property type="method" value="EM"/>
    <property type="resolution" value="2.96 A"/>
    <property type="chains" value="T3/t3=1-311"/>
</dbReference>
<accession>I7LUQ4</accession>
<dbReference type="EMDB" id="EMD-34373"/>
<organism evidence="1 2">
    <name type="scientific">Tetrahymena thermophila (strain SB210)</name>
    <dbReference type="NCBI Taxonomy" id="312017"/>
    <lineage>
        <taxon>Eukaryota</taxon>
        <taxon>Sar</taxon>
        <taxon>Alveolata</taxon>
        <taxon>Ciliophora</taxon>
        <taxon>Intramacronucleata</taxon>
        <taxon>Oligohymenophorea</taxon>
        <taxon>Hymenostomatida</taxon>
        <taxon>Tetrahymenina</taxon>
        <taxon>Tetrahymenidae</taxon>
        <taxon>Tetrahymena</taxon>
    </lineage>
</organism>
<gene>
    <name evidence="1" type="ORF">TTHERM_00268000</name>
</gene>
<name>I7LUQ4_TETTS</name>
<dbReference type="KEGG" id="tet:TTHERM_00268000"/>
<reference evidence="3" key="2">
    <citation type="journal article" date="2022" name="Science">
        <title>Structures of &lt;i&gt;Tetrahymena&lt;/i&gt;'s respiratory chain reveal the diversity of eukaryotic core metabolism.</title>
        <authorList>
            <person name="Zhou L."/>
            <person name="Maldonado M."/>
            <person name="Padavannil A."/>
            <person name="Guo F."/>
            <person name="Letts J.A."/>
        </authorList>
    </citation>
    <scope>STRUCTURE BY ELECTRON MICROSCOPY (2.60 ANGSTROMS)</scope>
</reference>
<dbReference type="RefSeq" id="XP_001015935.2">
    <property type="nucleotide sequence ID" value="XM_001015935.3"/>
</dbReference>
<dbReference type="EMBL" id="GG662703">
    <property type="protein sequence ID" value="EAR95690.2"/>
    <property type="molecule type" value="Genomic_DNA"/>
</dbReference>
<keyword evidence="3 4" id="KW-0002">3D-structure</keyword>
<evidence type="ECO:0000313" key="2">
    <source>
        <dbReference type="Proteomes" id="UP000009168"/>
    </source>
</evidence>
<dbReference type="PDB" id="8GZU">
    <property type="method" value="EM"/>
    <property type="resolution" value="4.18 A"/>
    <property type="chains" value="T3/t3=1-311"/>
</dbReference>
<reference evidence="2" key="1">
    <citation type="journal article" date="2006" name="PLoS Biol.">
        <title>Macronuclear genome sequence of the ciliate Tetrahymena thermophila, a model eukaryote.</title>
        <authorList>
            <person name="Eisen J.A."/>
            <person name="Coyne R.S."/>
            <person name="Wu M."/>
            <person name="Wu D."/>
            <person name="Thiagarajan M."/>
            <person name="Wortman J.R."/>
            <person name="Badger J.H."/>
            <person name="Ren Q."/>
            <person name="Amedeo P."/>
            <person name="Jones K.M."/>
            <person name="Tallon L.J."/>
            <person name="Delcher A.L."/>
            <person name="Salzberg S.L."/>
            <person name="Silva J.C."/>
            <person name="Haas B.J."/>
            <person name="Majoros W.H."/>
            <person name="Farzad M."/>
            <person name="Carlton J.M."/>
            <person name="Smith R.K. Jr."/>
            <person name="Garg J."/>
            <person name="Pearlman R.E."/>
            <person name="Karrer K.M."/>
            <person name="Sun L."/>
            <person name="Manning G."/>
            <person name="Elde N.C."/>
            <person name="Turkewitz A.P."/>
            <person name="Asai D.J."/>
            <person name="Wilkes D.E."/>
            <person name="Wang Y."/>
            <person name="Cai H."/>
            <person name="Collins K."/>
            <person name="Stewart B.A."/>
            <person name="Lee S.R."/>
            <person name="Wilamowska K."/>
            <person name="Weinberg Z."/>
            <person name="Ruzzo W.L."/>
            <person name="Wloga D."/>
            <person name="Gaertig J."/>
            <person name="Frankel J."/>
            <person name="Tsao C.-C."/>
            <person name="Gorovsky M.A."/>
            <person name="Keeling P.J."/>
            <person name="Waller R.F."/>
            <person name="Patron N.J."/>
            <person name="Cherry J.M."/>
            <person name="Stover N.A."/>
            <person name="Krieger C.J."/>
            <person name="del Toro C."/>
            <person name="Ryder H.F."/>
            <person name="Williamson S.C."/>
            <person name="Barbeau R.A."/>
            <person name="Hamilton E.P."/>
            <person name="Orias E."/>
        </authorList>
    </citation>
    <scope>NUCLEOTIDE SEQUENCE [LARGE SCALE GENOMIC DNA]</scope>
    <source>
        <strain evidence="2">SB210</strain>
    </source>
</reference>
<dbReference type="GeneID" id="7831740"/>
<keyword evidence="2" id="KW-1185">Reference proteome</keyword>
<dbReference type="PDB" id="8B6F">
    <property type="method" value="EM"/>
    <property type="resolution" value="2.80 A"/>
    <property type="chains" value="A4=1-311"/>
</dbReference>
<evidence type="ECO:0007829" key="7">
    <source>
        <dbReference type="PDB" id="8GZU"/>
    </source>
</evidence>
<evidence type="ECO:0000313" key="1">
    <source>
        <dbReference type="EMBL" id="EAR95690.2"/>
    </source>
</evidence>
<reference evidence="4 5" key="4">
    <citation type="journal article" date="2023" name="Nature">
        <title>Structural basis of mitochondrial membrane bending by the I-II-III&lt;sub&gt;2&lt;/sub&gt;-IV&lt;sub&gt;2&lt;/sub&gt; supercomplex.</title>
        <authorList>
            <person name="Muhleip A."/>
            <person name="Flygaard R.K."/>
            <person name="Baradaran R."/>
            <person name="Haapanen O."/>
            <person name="Gruhl T."/>
            <person name="Tobiasson V."/>
            <person name="Marechal A."/>
            <person name="Sharma V."/>
            <person name="Amunts A."/>
        </authorList>
    </citation>
    <scope>STRUCTURE BY ELECTRON MICROSCOPY (2.80 ANGSTROMS)</scope>
</reference>
<reference evidence="6 7" key="3">
    <citation type="journal article" date="2023" name="Nat. Commun.">
        <title>Structures of Tetrahymena thermophila respiratory megacomplexes on the tubular mitochondrial cristae.</title>
        <authorList>
            <person name="Han F."/>
            <person name="Hu Y."/>
            <person name="Wu M."/>
            <person name="He Z."/>
            <person name="Tian H."/>
            <person name="Zhou L."/>
        </authorList>
    </citation>
    <scope>STRUCTURE BY ELECTRON MICROSCOPY (2.96 ANGSTROMS)</scope>
</reference>
<evidence type="ECO:0007829" key="5">
    <source>
        <dbReference type="PDB" id="8BQS"/>
    </source>
</evidence>
<dbReference type="EMDB" id="EMD-15865"/>
<evidence type="ECO:0007829" key="4">
    <source>
        <dbReference type="PDB" id="8B6F"/>
    </source>
</evidence>
<sequence>MSGLLRNFEKLVCQSQLSKAGHKLLLRSPNSTLHPTAFYYKRNSSQRLANEMDVFQLGLAAAALTRQANNYAQLLDQVDKEAVREEVQERITQNHSDLNVYFGEILSLFKIGKKECPVQTVADISYVLAFGPIQVPNAAAIITENLLPVLKEKLDYASIHNLQDILSAFVKLNYVSDKELLKRLITALSQKDFPNQLQPVTNHAWNIDQYEYSDCNSWNIVSCGDNTFEKYIHEGGCENSLAKAKFAVHELLDHISFNFVNPFLFRENRINHRFAKRNADLDHEVLMQTLSKLQEIVPETSEAIATIKARL</sequence>